<dbReference type="GO" id="GO:0009060">
    <property type="term" value="P:aerobic respiration"/>
    <property type="evidence" value="ECO:0007669"/>
    <property type="project" value="InterPro"/>
</dbReference>
<dbReference type="GO" id="GO:0020037">
    <property type="term" value="F:heme binding"/>
    <property type="evidence" value="ECO:0007669"/>
    <property type="project" value="InterPro"/>
</dbReference>
<feature type="transmembrane region" description="Helical" evidence="1">
    <location>
        <begin position="318"/>
        <end position="337"/>
    </location>
</feature>
<accession>A0A8J7SLH7</accession>
<dbReference type="GO" id="GO:0016020">
    <property type="term" value="C:membrane"/>
    <property type="evidence" value="ECO:0007669"/>
    <property type="project" value="InterPro"/>
</dbReference>
<evidence type="ECO:0000313" key="2">
    <source>
        <dbReference type="EMBL" id="MBK1790398.1"/>
    </source>
</evidence>
<sequence>MESAPDSHIPSAEHGKQRALIDHSLRHPVMFFFTSGAAWLAVSLVLAMIATMKAHSPDFLGNCSALNYGRVFPAHLNTLIYGWGLQAAFGVAIWLMARLSRQESRSSVAILVAGHVWNVLVALGTICILAGKGSGIYWMDFPEFIWAPMLATYAAIAIWSMIHFRVRRWQHIYVSQWFLLGAIIWFPWVFLAANLFVHVFDIHPLMVTASAAWFRSALMLLFFVPIGVAAAFYLVPKITGRAVYNYSLSQVAFWLLAGLAPWAGMQVLMGAPIPTFMPFTSAAATIAVVIPVLALTVSLFKTLKGKAQTVAHSPSLRFTVAGVIGLLSYAIFGAFLARPDMIAITQFTSAGYGLDIVGLYGFFSLTMFGAIYFIVPRITRREWISRRMIRWHFWLSIYGVLTLLGCIALFGSISQGVAQQDWEQPWYSAFMATRPFLIATSIVWGFMLLSNVFFLFHLTLMWLRLGRRSNHPTLLTHDHSATGPHGREGLIDNN</sequence>
<protein>
    <submittedName>
        <fullName evidence="2">Cbb3-type cytochrome c oxidase subunit I</fullName>
    </submittedName>
</protein>
<dbReference type="GO" id="GO:0004129">
    <property type="term" value="F:cytochrome-c oxidase activity"/>
    <property type="evidence" value="ECO:0007669"/>
    <property type="project" value="InterPro"/>
</dbReference>
<feature type="transmembrane region" description="Helical" evidence="1">
    <location>
        <begin position="29"/>
        <end position="50"/>
    </location>
</feature>
<keyword evidence="1" id="KW-0812">Transmembrane</keyword>
<feature type="transmembrane region" description="Helical" evidence="1">
    <location>
        <begin position="109"/>
        <end position="132"/>
    </location>
</feature>
<evidence type="ECO:0000313" key="3">
    <source>
        <dbReference type="Proteomes" id="UP000624703"/>
    </source>
</evidence>
<dbReference type="RefSeq" id="WP_200310430.1">
    <property type="nucleotide sequence ID" value="NZ_JAENIM010000021.1"/>
</dbReference>
<organism evidence="2 3">
    <name type="scientific">Persicirhabdus sediminis</name>
    <dbReference type="NCBI Taxonomy" id="454144"/>
    <lineage>
        <taxon>Bacteria</taxon>
        <taxon>Pseudomonadati</taxon>
        <taxon>Verrucomicrobiota</taxon>
        <taxon>Verrucomicrobiia</taxon>
        <taxon>Verrucomicrobiales</taxon>
        <taxon>Verrucomicrobiaceae</taxon>
        <taxon>Persicirhabdus</taxon>
    </lineage>
</organism>
<dbReference type="InterPro" id="IPR000883">
    <property type="entry name" value="Cyt_C_Oxase_1"/>
</dbReference>
<feature type="transmembrane region" description="Helical" evidence="1">
    <location>
        <begin position="395"/>
        <end position="416"/>
    </location>
</feature>
<proteinExistence type="predicted"/>
<dbReference type="Gene3D" id="1.20.210.10">
    <property type="entry name" value="Cytochrome c oxidase-like, subunit I domain"/>
    <property type="match status" value="1"/>
</dbReference>
<keyword evidence="3" id="KW-1185">Reference proteome</keyword>
<dbReference type="AlphaFoldDB" id="A0A8J7SLH7"/>
<dbReference type="SUPFAM" id="SSF81442">
    <property type="entry name" value="Cytochrome c oxidase subunit I-like"/>
    <property type="match status" value="1"/>
</dbReference>
<feature type="transmembrane region" description="Helical" evidence="1">
    <location>
        <begin position="144"/>
        <end position="166"/>
    </location>
</feature>
<feature type="transmembrane region" description="Helical" evidence="1">
    <location>
        <begin position="212"/>
        <end position="235"/>
    </location>
</feature>
<dbReference type="Pfam" id="PF00115">
    <property type="entry name" value="COX1"/>
    <property type="match status" value="1"/>
</dbReference>
<evidence type="ECO:0000256" key="1">
    <source>
        <dbReference type="SAM" id="Phobius"/>
    </source>
</evidence>
<feature type="transmembrane region" description="Helical" evidence="1">
    <location>
        <begin position="357"/>
        <end position="375"/>
    </location>
</feature>
<dbReference type="EMBL" id="JAENIM010000021">
    <property type="protein sequence ID" value="MBK1790398.1"/>
    <property type="molecule type" value="Genomic_DNA"/>
</dbReference>
<feature type="transmembrane region" description="Helical" evidence="1">
    <location>
        <begin position="242"/>
        <end position="264"/>
    </location>
</feature>
<gene>
    <name evidence="2" type="ORF">JIN82_04415</name>
</gene>
<feature type="transmembrane region" description="Helical" evidence="1">
    <location>
        <begin position="436"/>
        <end position="463"/>
    </location>
</feature>
<feature type="transmembrane region" description="Helical" evidence="1">
    <location>
        <begin position="178"/>
        <end position="200"/>
    </location>
</feature>
<comment type="caution">
    <text evidence="2">The sequence shown here is derived from an EMBL/GenBank/DDBJ whole genome shotgun (WGS) entry which is preliminary data.</text>
</comment>
<feature type="transmembrane region" description="Helical" evidence="1">
    <location>
        <begin position="80"/>
        <end position="97"/>
    </location>
</feature>
<dbReference type="Proteomes" id="UP000624703">
    <property type="component" value="Unassembled WGS sequence"/>
</dbReference>
<keyword evidence="1" id="KW-1133">Transmembrane helix</keyword>
<feature type="transmembrane region" description="Helical" evidence="1">
    <location>
        <begin position="276"/>
        <end position="297"/>
    </location>
</feature>
<reference evidence="2" key="1">
    <citation type="submission" date="2021-01" db="EMBL/GenBank/DDBJ databases">
        <title>Modified the classification status of verrucomicrobia.</title>
        <authorList>
            <person name="Feng X."/>
        </authorList>
    </citation>
    <scope>NUCLEOTIDE SEQUENCE</scope>
    <source>
        <strain evidence="2">_KCTC 22039</strain>
    </source>
</reference>
<keyword evidence="1" id="KW-0472">Membrane</keyword>
<name>A0A8J7SLH7_9BACT</name>
<dbReference type="InterPro" id="IPR036927">
    <property type="entry name" value="Cyt_c_oxase-like_su1_sf"/>
</dbReference>